<organism evidence="2 3">
    <name type="scientific">Streptomyces cinnabarinus</name>
    <dbReference type="NCBI Taxonomy" id="67287"/>
    <lineage>
        <taxon>Bacteria</taxon>
        <taxon>Bacillati</taxon>
        <taxon>Actinomycetota</taxon>
        <taxon>Actinomycetes</taxon>
        <taxon>Kitasatosporales</taxon>
        <taxon>Streptomycetaceae</taxon>
        <taxon>Streptomyces</taxon>
    </lineage>
</organism>
<protein>
    <recommendedName>
        <fullName evidence="4">DUF397 domain-containing protein</fullName>
    </recommendedName>
</protein>
<evidence type="ECO:0000313" key="3">
    <source>
        <dbReference type="Proteomes" id="UP001164439"/>
    </source>
</evidence>
<dbReference type="Proteomes" id="UP001164439">
    <property type="component" value="Chromosome"/>
</dbReference>
<dbReference type="RefSeq" id="WP_269657842.1">
    <property type="nucleotide sequence ID" value="NZ_CP114413.1"/>
</dbReference>
<evidence type="ECO:0008006" key="4">
    <source>
        <dbReference type="Google" id="ProtNLM"/>
    </source>
</evidence>
<feature type="compositionally biased region" description="Basic and acidic residues" evidence="1">
    <location>
        <begin position="69"/>
        <end position="79"/>
    </location>
</feature>
<evidence type="ECO:0000256" key="1">
    <source>
        <dbReference type="SAM" id="MobiDB-lite"/>
    </source>
</evidence>
<evidence type="ECO:0000313" key="2">
    <source>
        <dbReference type="EMBL" id="WAZ20154.1"/>
    </source>
</evidence>
<reference evidence="2" key="1">
    <citation type="submission" date="2022-12" db="EMBL/GenBank/DDBJ databases">
        <authorList>
            <person name="Ruckert C."/>
            <person name="Busche T."/>
            <person name="Kalinowski J."/>
            <person name="Wittmann C."/>
        </authorList>
    </citation>
    <scope>NUCLEOTIDE SEQUENCE</scope>
    <source>
        <strain evidence="2">DSM 40467</strain>
    </source>
</reference>
<feature type="region of interest" description="Disordered" evidence="1">
    <location>
        <begin position="56"/>
        <end position="79"/>
    </location>
</feature>
<gene>
    <name evidence="2" type="ORF">STRCI_001253</name>
</gene>
<accession>A0ABY7K6Y4</accession>
<sequence>MTVDNKGFHARDNWFFRREDDGSVRILAPDSIGPGAHQAVTLDADTWASVVASVSGGGETSESFQAARSFHDARPERGA</sequence>
<name>A0ABY7K6Y4_9ACTN</name>
<proteinExistence type="predicted"/>
<dbReference type="EMBL" id="CP114413">
    <property type="protein sequence ID" value="WAZ20154.1"/>
    <property type="molecule type" value="Genomic_DNA"/>
</dbReference>
<keyword evidence="3" id="KW-1185">Reference proteome</keyword>